<gene>
    <name evidence="2" type="ORF">DARMORV10_A06P01320.1</name>
</gene>
<dbReference type="AlphaFoldDB" id="A0A816S5R3"/>
<dbReference type="Proteomes" id="UP001295469">
    <property type="component" value="Chromosome A06"/>
</dbReference>
<accession>A0A816S5R3</accession>
<reference evidence="2" key="1">
    <citation type="submission" date="2021-01" db="EMBL/GenBank/DDBJ databases">
        <authorList>
            <consortium name="Genoscope - CEA"/>
            <person name="William W."/>
        </authorList>
    </citation>
    <scope>NUCLEOTIDE SEQUENCE</scope>
</reference>
<sequence>MKFIPLMCIVFVMMLTSFPATINSDCLKTIMSCMPGVEDKVPINNQWKAKCCAVWNGTITPELLACVCRSLVSIPCSFFPHLVPTSPVSIPCYFTVESSEAKLDYISYLSASRNFLTVYVVNPGSYVGWDWFDMHSFEYPEFVLNRDRSPSRTMQEKGYYK</sequence>
<protein>
    <submittedName>
        <fullName evidence="2">(rape) hypothetical protein</fullName>
    </submittedName>
</protein>
<keyword evidence="1" id="KW-0732">Signal</keyword>
<feature type="signal peptide" evidence="1">
    <location>
        <begin position="1"/>
        <end position="24"/>
    </location>
</feature>
<organism evidence="2">
    <name type="scientific">Brassica napus</name>
    <name type="common">Rape</name>
    <dbReference type="NCBI Taxonomy" id="3708"/>
    <lineage>
        <taxon>Eukaryota</taxon>
        <taxon>Viridiplantae</taxon>
        <taxon>Streptophyta</taxon>
        <taxon>Embryophyta</taxon>
        <taxon>Tracheophyta</taxon>
        <taxon>Spermatophyta</taxon>
        <taxon>Magnoliopsida</taxon>
        <taxon>eudicotyledons</taxon>
        <taxon>Gunneridae</taxon>
        <taxon>Pentapetalae</taxon>
        <taxon>rosids</taxon>
        <taxon>malvids</taxon>
        <taxon>Brassicales</taxon>
        <taxon>Brassicaceae</taxon>
        <taxon>Brassiceae</taxon>
        <taxon>Brassica</taxon>
    </lineage>
</organism>
<dbReference type="EMBL" id="HG994360">
    <property type="protein sequence ID" value="CAF2081065.1"/>
    <property type="molecule type" value="Genomic_DNA"/>
</dbReference>
<feature type="chain" id="PRO_5033007053" evidence="1">
    <location>
        <begin position="25"/>
        <end position="161"/>
    </location>
</feature>
<evidence type="ECO:0000313" key="2">
    <source>
        <dbReference type="EMBL" id="CAF2081065.1"/>
    </source>
</evidence>
<evidence type="ECO:0000256" key="1">
    <source>
        <dbReference type="SAM" id="SignalP"/>
    </source>
</evidence>
<name>A0A816S5R3_BRANA</name>
<proteinExistence type="predicted"/>